<accession>X1MFY8</accession>
<reference evidence="1" key="1">
    <citation type="journal article" date="2014" name="Front. Microbiol.">
        <title>High frequency of phylogenetically diverse reductive dehalogenase-homologous genes in deep subseafloor sedimentary metagenomes.</title>
        <authorList>
            <person name="Kawai M."/>
            <person name="Futagami T."/>
            <person name="Toyoda A."/>
            <person name="Takaki Y."/>
            <person name="Nishi S."/>
            <person name="Hori S."/>
            <person name="Arai W."/>
            <person name="Tsubouchi T."/>
            <person name="Morono Y."/>
            <person name="Uchiyama I."/>
            <person name="Ito T."/>
            <person name="Fujiyama A."/>
            <person name="Inagaki F."/>
            <person name="Takami H."/>
        </authorList>
    </citation>
    <scope>NUCLEOTIDE SEQUENCE</scope>
    <source>
        <strain evidence="1">Expedition CK06-06</strain>
    </source>
</reference>
<name>X1MFY8_9ZZZZ</name>
<organism evidence="1">
    <name type="scientific">marine sediment metagenome</name>
    <dbReference type="NCBI Taxonomy" id="412755"/>
    <lineage>
        <taxon>unclassified sequences</taxon>
        <taxon>metagenomes</taxon>
        <taxon>ecological metagenomes</taxon>
    </lineage>
</organism>
<dbReference type="AlphaFoldDB" id="X1MFY8"/>
<proteinExistence type="predicted"/>
<feature type="non-terminal residue" evidence="1">
    <location>
        <position position="1"/>
    </location>
</feature>
<sequence length="306" mass="32070">YRVRLTLPEDIAAGASPYIKFETGAAITSASTKGTTYRVKVETSQDTTAVYSEYFSLGGTDTAVTSVGHLSGYPNPATVGSAAEYKLEFTTGASGALSAGSGTITVIFPSGTTVPASASKEMVQVDTDGSGTSYSLTACTVDPTCHSDSRTVTLTVPQAVAKNTEVYVYFAQGFGLVNPTTSSSTARVKVYTSAEPKYVVATNTLFGVWGSSVTDVFAVGYYDDDTMRHYASSWSEMTSNTPNDLYGVWGTASDDVFAVGHNGTILHYNDISWSSQTSGTTKNLYGVWGAGSSKVYAVGYGGTILI</sequence>
<evidence type="ECO:0000313" key="1">
    <source>
        <dbReference type="EMBL" id="GAI16966.1"/>
    </source>
</evidence>
<protein>
    <submittedName>
        <fullName evidence="1">Uncharacterized protein</fullName>
    </submittedName>
</protein>
<comment type="caution">
    <text evidence="1">The sequence shown here is derived from an EMBL/GenBank/DDBJ whole genome shotgun (WGS) entry which is preliminary data.</text>
</comment>
<dbReference type="EMBL" id="BARV01009540">
    <property type="protein sequence ID" value="GAI16966.1"/>
    <property type="molecule type" value="Genomic_DNA"/>
</dbReference>
<gene>
    <name evidence="1" type="ORF">S06H3_18788</name>
</gene>